<dbReference type="InterPro" id="IPR050177">
    <property type="entry name" value="Lipid_A_modif_metabolic_enz"/>
</dbReference>
<dbReference type="EMBL" id="JAVBVO010000003">
    <property type="protein sequence ID" value="MDZ5758629.1"/>
    <property type="molecule type" value="Genomic_DNA"/>
</dbReference>
<dbReference type="PANTHER" id="PTHR43245">
    <property type="entry name" value="BIFUNCTIONAL POLYMYXIN RESISTANCE PROTEIN ARNA"/>
    <property type="match status" value="1"/>
</dbReference>
<feature type="domain" description="NAD-dependent epimerase/dehydratase" evidence="1">
    <location>
        <begin position="3"/>
        <end position="186"/>
    </location>
</feature>
<name>A0AAW9JVI7_CARML</name>
<accession>A0AAW9JVI7</accession>
<dbReference type="Gene3D" id="2.60.120.10">
    <property type="entry name" value="Jelly Rolls"/>
    <property type="match status" value="1"/>
</dbReference>
<comment type="caution">
    <text evidence="3">The sequence shown here is derived from an EMBL/GenBank/DDBJ whole genome shotgun (WGS) entry which is preliminary data.</text>
</comment>
<dbReference type="SUPFAM" id="SSF51735">
    <property type="entry name" value="NAD(P)-binding Rossmann-fold domains"/>
    <property type="match status" value="1"/>
</dbReference>
<dbReference type="Proteomes" id="UP001290462">
    <property type="component" value="Unassembled WGS sequence"/>
</dbReference>
<dbReference type="AlphaFoldDB" id="A0AAW9JVI7"/>
<reference evidence="3" key="1">
    <citation type="submission" date="2023-08" db="EMBL/GenBank/DDBJ databases">
        <title>Genomic characterization of piscicolin 126 produced by Carnobacterium maltaromaticum CM22 strain isolated from salmon (Salmo salar).</title>
        <authorList>
            <person name="Gonzalez-Gragera E."/>
            <person name="Garcia-Lopez J.D."/>
            <person name="Teso-Perez C."/>
            <person name="Gimenez-Hernandez I."/>
            <person name="Peralta-Sanchez J.M."/>
            <person name="Valdivia E."/>
            <person name="Montalban-Lopez M."/>
            <person name="Martin-Platero A.M."/>
            <person name="Banos A."/>
            <person name="Martinez-Bueno M."/>
        </authorList>
    </citation>
    <scope>NUCLEOTIDE SEQUENCE</scope>
    <source>
        <strain evidence="3">CM22</strain>
    </source>
</reference>
<dbReference type="Pfam" id="PF01370">
    <property type="entry name" value="Epimerase"/>
    <property type="match status" value="1"/>
</dbReference>
<dbReference type="InterPro" id="IPR011051">
    <property type="entry name" value="RmlC_Cupin_sf"/>
</dbReference>
<organism evidence="3 4">
    <name type="scientific">Carnobacterium maltaromaticum</name>
    <name type="common">Carnobacterium piscicola</name>
    <dbReference type="NCBI Taxonomy" id="2751"/>
    <lineage>
        <taxon>Bacteria</taxon>
        <taxon>Bacillati</taxon>
        <taxon>Bacillota</taxon>
        <taxon>Bacilli</taxon>
        <taxon>Lactobacillales</taxon>
        <taxon>Carnobacteriaceae</taxon>
        <taxon>Carnobacterium</taxon>
    </lineage>
</organism>
<gene>
    <name evidence="3" type="ORF">RAK27_08185</name>
</gene>
<evidence type="ECO:0000259" key="2">
    <source>
        <dbReference type="Pfam" id="PF14667"/>
    </source>
</evidence>
<proteinExistence type="predicted"/>
<dbReference type="PANTHER" id="PTHR43245:SF55">
    <property type="entry name" value="NAD(P)-BINDING DOMAIN-CONTAINING PROTEIN"/>
    <property type="match status" value="1"/>
</dbReference>
<dbReference type="InterPro" id="IPR001509">
    <property type="entry name" value="Epimerase_deHydtase"/>
</dbReference>
<evidence type="ECO:0000259" key="1">
    <source>
        <dbReference type="Pfam" id="PF01370"/>
    </source>
</evidence>
<dbReference type="Gene3D" id="3.40.50.720">
    <property type="entry name" value="NAD(P)-binding Rossmann-like Domain"/>
    <property type="match status" value="1"/>
</dbReference>
<sequence>MNILVTGANGFIGKNLIAQLKNEGFFNIQKYTTDNSLEDLEEFTKNCDFIYHLAGVNRPTNDSEFYEGNTNFTEILISLLEKNENYVPILISSSIQAMNDNLYGTSKRKAEDIIFNYGERNNCEVMVYRLQNLFGKWSKPNYNSVVATFCYNSSRGIPLEINNPSSEITLSYIDDVIKEFIRALKDQPTRKNNFCVVPIEYKSTIGELAEKIIRFNENRKTLVMPSLKNQFNRDLYATYLSYLDESNFSYNLKKNSDDRGWLAEFIKSKENGQIFISTTKPGITRGNHWHNTKVEKFLVIKGSASIKFRNVNDDKVIEYKVTGENLEVVDIPAGYTHSIQNSGDEELITLFWACEIFDQDNPDTYYVEV</sequence>
<dbReference type="InterPro" id="IPR029303">
    <property type="entry name" value="CapF_C"/>
</dbReference>
<protein>
    <submittedName>
        <fullName evidence="3">NAD-dependent epimerase/dehydratase family protein</fullName>
    </submittedName>
</protein>
<dbReference type="SUPFAM" id="SSF51182">
    <property type="entry name" value="RmlC-like cupins"/>
    <property type="match status" value="1"/>
</dbReference>
<evidence type="ECO:0000313" key="3">
    <source>
        <dbReference type="EMBL" id="MDZ5758629.1"/>
    </source>
</evidence>
<feature type="domain" description="Capsular polysaccharide assembling protein CapF C-terminal" evidence="2">
    <location>
        <begin position="255"/>
        <end position="365"/>
    </location>
</feature>
<dbReference type="InterPro" id="IPR014710">
    <property type="entry name" value="RmlC-like_jellyroll"/>
</dbReference>
<dbReference type="Pfam" id="PF14667">
    <property type="entry name" value="Polysacc_synt_C"/>
    <property type="match status" value="1"/>
</dbReference>
<dbReference type="CDD" id="cd07007">
    <property type="entry name" value="cupin_CapF-like_C"/>
    <property type="match status" value="1"/>
</dbReference>
<dbReference type="InterPro" id="IPR036291">
    <property type="entry name" value="NAD(P)-bd_dom_sf"/>
</dbReference>
<dbReference type="RefSeq" id="WP_322808847.1">
    <property type="nucleotide sequence ID" value="NZ_JAVBVO010000003.1"/>
</dbReference>
<evidence type="ECO:0000313" key="4">
    <source>
        <dbReference type="Proteomes" id="UP001290462"/>
    </source>
</evidence>